<feature type="transmembrane region" description="Helical" evidence="5">
    <location>
        <begin position="107"/>
        <end position="128"/>
    </location>
</feature>
<dbReference type="eggNOG" id="KOG2532">
    <property type="taxonomic scope" value="Eukaryota"/>
</dbReference>
<dbReference type="InterPro" id="IPR011701">
    <property type="entry name" value="MFS"/>
</dbReference>
<feature type="transmembrane region" description="Helical" evidence="5">
    <location>
        <begin position="197"/>
        <end position="219"/>
    </location>
</feature>
<evidence type="ECO:0000256" key="4">
    <source>
        <dbReference type="ARBA" id="ARBA00023136"/>
    </source>
</evidence>
<dbReference type="EMBL" id="CAEY01001791">
    <property type="status" value="NOT_ANNOTATED_CDS"/>
    <property type="molecule type" value="Genomic_DNA"/>
</dbReference>
<feature type="transmembrane region" description="Helical" evidence="5">
    <location>
        <begin position="423"/>
        <end position="450"/>
    </location>
</feature>
<feature type="transmembrane region" description="Helical" evidence="5">
    <location>
        <begin position="59"/>
        <end position="87"/>
    </location>
</feature>
<dbReference type="OrthoDB" id="2985014at2759"/>
<evidence type="ECO:0000313" key="8">
    <source>
        <dbReference type="Proteomes" id="UP000015104"/>
    </source>
</evidence>
<feature type="transmembrane region" description="Helical" evidence="5">
    <location>
        <begin position="161"/>
        <end position="185"/>
    </location>
</feature>
<feature type="transmembrane region" description="Helical" evidence="5">
    <location>
        <begin position="286"/>
        <end position="310"/>
    </location>
</feature>
<sequence length="530" mass="58185">MKTSAVLPVVSETENHSDHQNVPVISVIGGRSVFGSINSQQQFPFKMQAIKKPVFPVRYYIAVIACLSSAVMYAARANLSVAIISMIDLDPSEDVKKISFEWNQEAQGIILGSYYYGFAGFQIILGYLADRYNVVTLNIITHLIAAIMTLLTPLASFYGPIAISVVRVIIGIAHAPMLSSLYVLFSKWFSPDEISVPICLMIVGSNLGTAAIMPITAWFCKQTLLGGWPLAFYFTGIINLIIPIVWYFTVTPTPCTHKYISEYEKRHLEHANAHVGQIKFKIDWKAVITSPVLWSITLAKAGTGFGYMIVNTKIPAYLESQLGMDLHENGSLNGILYIALCTSQLSIGPITKYLMKKKYLSRSMIRKICESIALLVPSVTLVAIAHFPLDPSFIKLLLVASMFAFGGNAGGDMPIVSEIAPDISGTIFGITNTIGSATGFIAPMIVGIILNDGDTREGWSTVFYITAAFMSFTAFVFMFLSTSEPQSWGMLPSQPEVAQDPEVFKEESKAAYLKKRRISHPIFSAQISSL</sequence>
<evidence type="ECO:0000256" key="3">
    <source>
        <dbReference type="ARBA" id="ARBA00022989"/>
    </source>
</evidence>
<dbReference type="KEGG" id="tut:107361103"/>
<keyword evidence="8" id="KW-1185">Reference proteome</keyword>
<feature type="transmembrane region" description="Helical" evidence="5">
    <location>
        <begin position="330"/>
        <end position="347"/>
    </location>
</feature>
<proteinExistence type="predicted"/>
<dbReference type="Gene3D" id="1.20.1250.20">
    <property type="entry name" value="MFS general substrate transporter like domains"/>
    <property type="match status" value="2"/>
</dbReference>
<dbReference type="PROSITE" id="PS50850">
    <property type="entry name" value="MFS"/>
    <property type="match status" value="1"/>
</dbReference>
<dbReference type="GO" id="GO:0022857">
    <property type="term" value="F:transmembrane transporter activity"/>
    <property type="evidence" value="ECO:0007669"/>
    <property type="project" value="InterPro"/>
</dbReference>
<evidence type="ECO:0000256" key="1">
    <source>
        <dbReference type="ARBA" id="ARBA00004141"/>
    </source>
</evidence>
<dbReference type="SUPFAM" id="SSF103473">
    <property type="entry name" value="MFS general substrate transporter"/>
    <property type="match status" value="1"/>
</dbReference>
<dbReference type="AlphaFoldDB" id="T1K6F4"/>
<dbReference type="InterPro" id="IPR020846">
    <property type="entry name" value="MFS_dom"/>
</dbReference>
<evidence type="ECO:0000313" key="7">
    <source>
        <dbReference type="EnsemblMetazoa" id="tetur06g00310.1"/>
    </source>
</evidence>
<dbReference type="EnsemblMetazoa" id="tetur06g00310.1">
    <property type="protein sequence ID" value="tetur06g00310.1"/>
    <property type="gene ID" value="tetur06g00310"/>
</dbReference>
<dbReference type="PANTHER" id="PTHR11662">
    <property type="entry name" value="SOLUTE CARRIER FAMILY 17"/>
    <property type="match status" value="1"/>
</dbReference>
<feature type="domain" description="Major facilitator superfamily (MFS) profile" evidence="6">
    <location>
        <begin position="54"/>
        <end position="485"/>
    </location>
</feature>
<reference evidence="7" key="2">
    <citation type="submission" date="2015-06" db="UniProtKB">
        <authorList>
            <consortium name="EnsemblMetazoa"/>
        </authorList>
    </citation>
    <scope>IDENTIFICATION</scope>
</reference>
<dbReference type="GO" id="GO:0016020">
    <property type="term" value="C:membrane"/>
    <property type="evidence" value="ECO:0007669"/>
    <property type="project" value="UniProtKB-SubCell"/>
</dbReference>
<feature type="transmembrane region" description="Helical" evidence="5">
    <location>
        <begin position="462"/>
        <end position="480"/>
    </location>
</feature>
<dbReference type="OMA" id="CLSSAVM"/>
<dbReference type="STRING" id="32264.T1K6F4"/>
<keyword evidence="4 5" id="KW-0472">Membrane</keyword>
<comment type="subcellular location">
    <subcellularLocation>
        <location evidence="1">Membrane</location>
        <topology evidence="1">Multi-pass membrane protein</topology>
    </subcellularLocation>
</comment>
<dbReference type="InterPro" id="IPR036259">
    <property type="entry name" value="MFS_trans_sf"/>
</dbReference>
<keyword evidence="2 5" id="KW-0812">Transmembrane</keyword>
<dbReference type="HOGENOM" id="CLU_001265_5_0_1"/>
<dbReference type="Proteomes" id="UP000015104">
    <property type="component" value="Unassembled WGS sequence"/>
</dbReference>
<feature type="transmembrane region" description="Helical" evidence="5">
    <location>
        <begin position="231"/>
        <end position="250"/>
    </location>
</feature>
<evidence type="ECO:0000259" key="6">
    <source>
        <dbReference type="PROSITE" id="PS50850"/>
    </source>
</evidence>
<keyword evidence="3 5" id="KW-1133">Transmembrane helix</keyword>
<evidence type="ECO:0000256" key="2">
    <source>
        <dbReference type="ARBA" id="ARBA00022692"/>
    </source>
</evidence>
<protein>
    <recommendedName>
        <fullName evidence="6">Major facilitator superfamily (MFS) profile domain-containing protein</fullName>
    </recommendedName>
</protein>
<feature type="transmembrane region" description="Helical" evidence="5">
    <location>
        <begin position="368"/>
        <end position="387"/>
    </location>
</feature>
<dbReference type="FunFam" id="1.20.1250.20:FF:000532">
    <property type="entry name" value="SLC (SoLute Carrier) homolog"/>
    <property type="match status" value="1"/>
</dbReference>
<reference evidence="8" key="1">
    <citation type="submission" date="2011-08" db="EMBL/GenBank/DDBJ databases">
        <authorList>
            <person name="Rombauts S."/>
        </authorList>
    </citation>
    <scope>NUCLEOTIDE SEQUENCE</scope>
    <source>
        <strain evidence="8">London</strain>
    </source>
</reference>
<dbReference type="PANTHER" id="PTHR11662:SF399">
    <property type="entry name" value="FI19708P1-RELATED"/>
    <property type="match status" value="1"/>
</dbReference>
<organism evidence="7 8">
    <name type="scientific">Tetranychus urticae</name>
    <name type="common">Two-spotted spider mite</name>
    <dbReference type="NCBI Taxonomy" id="32264"/>
    <lineage>
        <taxon>Eukaryota</taxon>
        <taxon>Metazoa</taxon>
        <taxon>Ecdysozoa</taxon>
        <taxon>Arthropoda</taxon>
        <taxon>Chelicerata</taxon>
        <taxon>Arachnida</taxon>
        <taxon>Acari</taxon>
        <taxon>Acariformes</taxon>
        <taxon>Trombidiformes</taxon>
        <taxon>Prostigmata</taxon>
        <taxon>Eleutherengona</taxon>
        <taxon>Raphignathae</taxon>
        <taxon>Tetranychoidea</taxon>
        <taxon>Tetranychidae</taxon>
        <taxon>Tetranychus</taxon>
    </lineage>
</organism>
<feature type="transmembrane region" description="Helical" evidence="5">
    <location>
        <begin position="135"/>
        <end position="155"/>
    </location>
</feature>
<name>T1K6F4_TETUR</name>
<gene>
    <name evidence="7" type="primary">107361103</name>
</gene>
<dbReference type="GO" id="GO:0006820">
    <property type="term" value="P:monoatomic anion transport"/>
    <property type="evidence" value="ECO:0007669"/>
    <property type="project" value="TreeGrafter"/>
</dbReference>
<evidence type="ECO:0000256" key="5">
    <source>
        <dbReference type="SAM" id="Phobius"/>
    </source>
</evidence>
<dbReference type="Pfam" id="PF07690">
    <property type="entry name" value="MFS_1"/>
    <property type="match status" value="1"/>
</dbReference>
<accession>T1K6F4</accession>
<dbReference type="InterPro" id="IPR050382">
    <property type="entry name" value="MFS_Na/Anion_cotransporter"/>
</dbReference>